<evidence type="ECO:0000259" key="3">
    <source>
        <dbReference type="SMART" id="SM01369"/>
    </source>
</evidence>
<accession>A0A1S3J163</accession>
<feature type="compositionally biased region" description="Basic and acidic residues" evidence="1">
    <location>
        <begin position="466"/>
        <end position="475"/>
    </location>
</feature>
<feature type="domain" description="Retinoblastoma-associated protein A-box" evidence="2">
    <location>
        <begin position="3"/>
        <end position="169"/>
    </location>
</feature>
<dbReference type="Proteomes" id="UP000085678">
    <property type="component" value="Unplaced"/>
</dbReference>
<dbReference type="GO" id="GO:0035189">
    <property type="term" value="C:Rb-E2F complex"/>
    <property type="evidence" value="ECO:0007669"/>
    <property type="project" value="TreeGrafter"/>
</dbReference>
<dbReference type="SUPFAM" id="SSF47954">
    <property type="entry name" value="Cyclin-like"/>
    <property type="match status" value="2"/>
</dbReference>
<reference evidence="5" key="1">
    <citation type="submission" date="2025-08" db="UniProtKB">
        <authorList>
            <consortium name="RefSeq"/>
        </authorList>
    </citation>
    <scope>IDENTIFICATION</scope>
    <source>
        <tissue evidence="5">Gonads</tissue>
    </source>
</reference>
<dbReference type="Pfam" id="PF01857">
    <property type="entry name" value="RB_B"/>
    <property type="match status" value="1"/>
</dbReference>
<dbReference type="InterPro" id="IPR002719">
    <property type="entry name" value="RB_B"/>
</dbReference>
<dbReference type="STRING" id="7574.A0A1S3J163"/>
<dbReference type="GO" id="GO:0048667">
    <property type="term" value="P:cell morphogenesis involved in neuron differentiation"/>
    <property type="evidence" value="ECO:0007669"/>
    <property type="project" value="TreeGrafter"/>
</dbReference>
<evidence type="ECO:0000256" key="1">
    <source>
        <dbReference type="SAM" id="MobiDB-lite"/>
    </source>
</evidence>
<dbReference type="InterPro" id="IPR036915">
    <property type="entry name" value="Cyclin-like_sf"/>
</dbReference>
<protein>
    <submittedName>
        <fullName evidence="5">Retinoblastoma-associated protein-like</fullName>
    </submittedName>
</protein>
<sequence length="490" mass="55297">SCTSNPQPDIEDRVRHLEERFVDGFCQVMGKNKKSISQQRYQLAVRLYYRVLEKMLKAEEDRLSRADFSTLLNNDTFHKSLLACAVEVVMAAYASTVPGNATPSSTDTAFPWVLAVFGLQAYNFHKVLESFIRAEPCLPRETIKHIQSIENQILEKIAWKSDSPLFDLLKSTEIPAPSIPVSPGVKEQPKNGGKPVTAAQLYLSPTNGLQATCKMADTAQVIASSSVRQTPPKRSHSLNLFFNKVSRLAYHRLQDLCTLLAIPKDMQLKIWTCLEHCITRKPDLLRDRHLDQVMLCSVYAIHKVISTDTELKFKTIVHMYKSMPHATQEVFKNTLISGNEYDSIIGFYNRVFMQATKNVILQFSPSRSSNPGSLTLSPVPKNIQSPLTASPVYSVPGRKNFYVSPLKSPTFKAPISPSQMTPRTRQLYSFGEGFGSSEKLKSINDTLRAMKRTSPTAVTPKSQKRLRFDQPDQDRRYRGCLRGKQECLKD</sequence>
<evidence type="ECO:0000259" key="2">
    <source>
        <dbReference type="SMART" id="SM01368"/>
    </source>
</evidence>
<dbReference type="AlphaFoldDB" id="A0A1S3J163"/>
<evidence type="ECO:0000313" key="5">
    <source>
        <dbReference type="RefSeq" id="XP_013404180.1"/>
    </source>
</evidence>
<feature type="non-terminal residue" evidence="5">
    <location>
        <position position="1"/>
    </location>
</feature>
<dbReference type="PANTHER" id="PTHR13742">
    <property type="entry name" value="RETINOBLASTOMA-ASSOCIATED PROTEIN RB -RELATED"/>
    <property type="match status" value="1"/>
</dbReference>
<dbReference type="InterPro" id="IPR015030">
    <property type="entry name" value="RB_C"/>
</dbReference>
<dbReference type="KEGG" id="lak:106169307"/>
<feature type="domain" description="Retinoblastoma-associated protein C-terminal" evidence="3">
    <location>
        <begin position="360"/>
        <end position="486"/>
    </location>
</feature>
<dbReference type="Gene3D" id="1.10.472.10">
    <property type="entry name" value="Cyclin-like"/>
    <property type="match status" value="2"/>
</dbReference>
<dbReference type="GO" id="GO:0000785">
    <property type="term" value="C:chromatin"/>
    <property type="evidence" value="ECO:0007669"/>
    <property type="project" value="TreeGrafter"/>
</dbReference>
<dbReference type="CDD" id="cd20599">
    <property type="entry name" value="CYCLIN_RB"/>
    <property type="match status" value="1"/>
</dbReference>
<dbReference type="GO" id="GO:2000134">
    <property type="term" value="P:negative regulation of G1/S transition of mitotic cell cycle"/>
    <property type="evidence" value="ECO:0007669"/>
    <property type="project" value="TreeGrafter"/>
</dbReference>
<dbReference type="GO" id="GO:0006357">
    <property type="term" value="P:regulation of transcription by RNA polymerase II"/>
    <property type="evidence" value="ECO:0007669"/>
    <property type="project" value="InterPro"/>
</dbReference>
<feature type="region of interest" description="Disordered" evidence="1">
    <location>
        <begin position="452"/>
        <end position="475"/>
    </location>
</feature>
<dbReference type="PANTHER" id="PTHR13742:SF36">
    <property type="entry name" value="RETINOBLASTOMA-ASSOCIATED PROTEIN"/>
    <property type="match status" value="1"/>
</dbReference>
<dbReference type="Pfam" id="PF08934">
    <property type="entry name" value="Rb_C"/>
    <property type="match status" value="1"/>
</dbReference>
<dbReference type="InParanoid" id="A0A1S3J163"/>
<dbReference type="GO" id="GO:0031175">
    <property type="term" value="P:neuron projection development"/>
    <property type="evidence" value="ECO:0007669"/>
    <property type="project" value="TreeGrafter"/>
</dbReference>
<dbReference type="InterPro" id="IPR028309">
    <property type="entry name" value="RB_fam"/>
</dbReference>
<organism evidence="4 5">
    <name type="scientific">Lingula anatina</name>
    <name type="common">Brachiopod</name>
    <name type="synonym">Lingula unguis</name>
    <dbReference type="NCBI Taxonomy" id="7574"/>
    <lineage>
        <taxon>Eukaryota</taxon>
        <taxon>Metazoa</taxon>
        <taxon>Spiralia</taxon>
        <taxon>Lophotrochozoa</taxon>
        <taxon>Brachiopoda</taxon>
        <taxon>Linguliformea</taxon>
        <taxon>Lingulata</taxon>
        <taxon>Lingulida</taxon>
        <taxon>Linguloidea</taxon>
        <taxon>Lingulidae</taxon>
        <taxon>Lingula</taxon>
    </lineage>
</organism>
<dbReference type="OrthoDB" id="844594at2759"/>
<dbReference type="SMART" id="SM01368">
    <property type="entry name" value="RB_A"/>
    <property type="match status" value="1"/>
</dbReference>
<proteinExistence type="predicted"/>
<gene>
    <name evidence="5" type="primary">LOC106169307</name>
</gene>
<keyword evidence="4" id="KW-1185">Reference proteome</keyword>
<dbReference type="InterPro" id="IPR002720">
    <property type="entry name" value="RB_A"/>
</dbReference>
<evidence type="ECO:0000313" key="4">
    <source>
        <dbReference type="Proteomes" id="UP000085678"/>
    </source>
</evidence>
<dbReference type="GeneID" id="106169307"/>
<dbReference type="Pfam" id="PF01858">
    <property type="entry name" value="RB_A"/>
    <property type="match status" value="1"/>
</dbReference>
<dbReference type="SMART" id="SM01369">
    <property type="entry name" value="Rb_C"/>
    <property type="match status" value="1"/>
</dbReference>
<dbReference type="RefSeq" id="XP_013404180.1">
    <property type="nucleotide sequence ID" value="XM_013548726.1"/>
</dbReference>
<dbReference type="GO" id="GO:0000977">
    <property type="term" value="F:RNA polymerase II transcription regulatory region sequence-specific DNA binding"/>
    <property type="evidence" value="ECO:0007669"/>
    <property type="project" value="TreeGrafter"/>
</dbReference>
<name>A0A1S3J163_LINAN</name>